<comment type="caution">
    <text evidence="2">The sequence shown here is derived from an EMBL/GenBank/DDBJ whole genome shotgun (WGS) entry which is preliminary data.</text>
</comment>
<dbReference type="Proteomes" id="UP001055153">
    <property type="component" value="Unassembled WGS sequence"/>
</dbReference>
<feature type="signal peptide" evidence="1">
    <location>
        <begin position="1"/>
        <end position="20"/>
    </location>
</feature>
<gene>
    <name evidence="2" type="ORF">GMJLKIPL_3918</name>
</gene>
<accession>A0ABQ4SJM1</accession>
<reference evidence="2" key="1">
    <citation type="journal article" date="2021" name="Front. Microbiol.">
        <title>Comprehensive Comparative Genomics and Phenotyping of Methylobacterium Species.</title>
        <authorList>
            <person name="Alessa O."/>
            <person name="Ogura Y."/>
            <person name="Fujitani Y."/>
            <person name="Takami H."/>
            <person name="Hayashi T."/>
            <person name="Sahin N."/>
            <person name="Tani A."/>
        </authorList>
    </citation>
    <scope>NUCLEOTIDE SEQUENCE</scope>
    <source>
        <strain evidence="2">DSM 17168</strain>
    </source>
</reference>
<evidence type="ECO:0000313" key="2">
    <source>
        <dbReference type="EMBL" id="GJE01974.1"/>
    </source>
</evidence>
<sequence>MLLRPHHLLALLLAAAVVPAGRPASAGAPPAAPAGPATEDGAERLDAALAAAYAAARERVRADPALAERLRRAHAAFLAGREAVRARPEARLPVYLRSGRQWLDAVAGPRTGWAGAWISGAGDIVIAPRADGRFTVRARGDDPIGGSYTCGFVGVGRLAGEAMEVAWDTAAEEDDGADGWTLRLRQAGSVLTLEQRRNDSPAPTAPFCGVHGSLEEAYLPARAVPPPVTAWEAAGPGRP</sequence>
<protein>
    <recommendedName>
        <fullName evidence="4">DUF1311 domain-containing protein</fullName>
    </recommendedName>
</protein>
<name>A0ABQ4SJM1_9HYPH</name>
<dbReference type="EMBL" id="BPQQ01000045">
    <property type="protein sequence ID" value="GJE01974.1"/>
    <property type="molecule type" value="Genomic_DNA"/>
</dbReference>
<keyword evidence="3" id="KW-1185">Reference proteome</keyword>
<dbReference type="RefSeq" id="WP_238237261.1">
    <property type="nucleotide sequence ID" value="NZ_BPQQ01000045.1"/>
</dbReference>
<evidence type="ECO:0000313" key="3">
    <source>
        <dbReference type="Proteomes" id="UP001055153"/>
    </source>
</evidence>
<keyword evidence="1" id="KW-0732">Signal</keyword>
<evidence type="ECO:0000256" key="1">
    <source>
        <dbReference type="SAM" id="SignalP"/>
    </source>
</evidence>
<feature type="chain" id="PRO_5046299001" description="DUF1311 domain-containing protein" evidence="1">
    <location>
        <begin position="21"/>
        <end position="239"/>
    </location>
</feature>
<reference evidence="2" key="2">
    <citation type="submission" date="2021-08" db="EMBL/GenBank/DDBJ databases">
        <authorList>
            <person name="Tani A."/>
            <person name="Ola A."/>
            <person name="Ogura Y."/>
            <person name="Katsura K."/>
            <person name="Hayashi T."/>
        </authorList>
    </citation>
    <scope>NUCLEOTIDE SEQUENCE</scope>
    <source>
        <strain evidence="2">DSM 17168</strain>
    </source>
</reference>
<organism evidence="2 3">
    <name type="scientific">Methylobacterium isbiliense</name>
    <dbReference type="NCBI Taxonomy" id="315478"/>
    <lineage>
        <taxon>Bacteria</taxon>
        <taxon>Pseudomonadati</taxon>
        <taxon>Pseudomonadota</taxon>
        <taxon>Alphaproteobacteria</taxon>
        <taxon>Hyphomicrobiales</taxon>
        <taxon>Methylobacteriaceae</taxon>
        <taxon>Methylobacterium</taxon>
    </lineage>
</organism>
<proteinExistence type="predicted"/>
<evidence type="ECO:0008006" key="4">
    <source>
        <dbReference type="Google" id="ProtNLM"/>
    </source>
</evidence>